<dbReference type="EMBL" id="RBNJ01005601">
    <property type="protein sequence ID" value="RUS29126.1"/>
    <property type="molecule type" value="Genomic_DNA"/>
</dbReference>
<evidence type="ECO:0000313" key="1">
    <source>
        <dbReference type="EMBL" id="RUS29126.1"/>
    </source>
</evidence>
<reference evidence="1 2" key="1">
    <citation type="journal article" date="2018" name="New Phytol.">
        <title>Phylogenomics of Endogonaceae and evolution of mycorrhizas within Mucoromycota.</title>
        <authorList>
            <person name="Chang Y."/>
            <person name="Desiro A."/>
            <person name="Na H."/>
            <person name="Sandor L."/>
            <person name="Lipzen A."/>
            <person name="Clum A."/>
            <person name="Barry K."/>
            <person name="Grigoriev I.V."/>
            <person name="Martin F.M."/>
            <person name="Stajich J.E."/>
            <person name="Smith M.E."/>
            <person name="Bonito G."/>
            <person name="Spatafora J.W."/>
        </authorList>
    </citation>
    <scope>NUCLEOTIDE SEQUENCE [LARGE SCALE GENOMIC DNA]</scope>
    <source>
        <strain evidence="1 2">AD002</strain>
    </source>
</reference>
<sequence length="202" mass="23664">MERFAYLYTYMPVHIRLVQMAFENWSDEEDGKADTLFSFDSVSVCCLGGGPGSEVVGLLRHLYHPLTTQRPVLSFAIHDREDLWSKTWRSVWMELCMSFRLTMTSTYCPLNLGDVAMESKRQLRRFDNFDFFTLVKFRSSGCTSEIVVRCLTYIFSQAKIGAYVLYIDTNFPIYNNSVRRILPKIKWVEVFHLSSKGPYIWR</sequence>
<dbReference type="Proteomes" id="UP000274822">
    <property type="component" value="Unassembled WGS sequence"/>
</dbReference>
<comment type="caution">
    <text evidence="1">The sequence shown here is derived from an EMBL/GenBank/DDBJ whole genome shotgun (WGS) entry which is preliminary data.</text>
</comment>
<organism evidence="1 2">
    <name type="scientific">Jimgerdemannia flammicorona</name>
    <dbReference type="NCBI Taxonomy" id="994334"/>
    <lineage>
        <taxon>Eukaryota</taxon>
        <taxon>Fungi</taxon>
        <taxon>Fungi incertae sedis</taxon>
        <taxon>Mucoromycota</taxon>
        <taxon>Mucoromycotina</taxon>
        <taxon>Endogonomycetes</taxon>
        <taxon>Endogonales</taxon>
        <taxon>Endogonaceae</taxon>
        <taxon>Jimgerdemannia</taxon>
    </lineage>
</organism>
<keyword evidence="2" id="KW-1185">Reference proteome</keyword>
<name>A0A433QH48_9FUNG</name>
<proteinExistence type="predicted"/>
<dbReference type="AlphaFoldDB" id="A0A433QH48"/>
<evidence type="ECO:0000313" key="2">
    <source>
        <dbReference type="Proteomes" id="UP000274822"/>
    </source>
</evidence>
<accession>A0A433QH48</accession>
<gene>
    <name evidence="1" type="ORF">BC938DRAFT_481030</name>
</gene>
<protein>
    <submittedName>
        <fullName evidence="1">Uncharacterized protein</fullName>
    </submittedName>
</protein>